<dbReference type="Gene3D" id="3.30.559.10">
    <property type="entry name" value="Chloramphenicol acetyltransferase-like domain"/>
    <property type="match status" value="1"/>
</dbReference>
<name>A0ABV8DMU9_9NOCA</name>
<dbReference type="InterPro" id="IPR023213">
    <property type="entry name" value="CAT-like_dom_sf"/>
</dbReference>
<comment type="caution">
    <text evidence="2">The sequence shown here is derived from an EMBL/GenBank/DDBJ whole genome shotgun (WGS) entry which is preliminary data.</text>
</comment>
<dbReference type="Pfam" id="PF00668">
    <property type="entry name" value="Condensation"/>
    <property type="match status" value="1"/>
</dbReference>
<organism evidence="2 3">
    <name type="scientific">Nocardia jiangsuensis</name>
    <dbReference type="NCBI Taxonomy" id="1691563"/>
    <lineage>
        <taxon>Bacteria</taxon>
        <taxon>Bacillati</taxon>
        <taxon>Actinomycetota</taxon>
        <taxon>Actinomycetes</taxon>
        <taxon>Mycobacteriales</taxon>
        <taxon>Nocardiaceae</taxon>
        <taxon>Nocardia</taxon>
    </lineage>
</organism>
<feature type="domain" description="Condensation" evidence="1">
    <location>
        <begin position="58"/>
        <end position="466"/>
    </location>
</feature>
<keyword evidence="3" id="KW-1185">Reference proteome</keyword>
<dbReference type="Proteomes" id="UP001595696">
    <property type="component" value="Unassembled WGS sequence"/>
</dbReference>
<reference evidence="3" key="1">
    <citation type="journal article" date="2019" name="Int. J. Syst. Evol. Microbiol.">
        <title>The Global Catalogue of Microorganisms (GCM) 10K type strain sequencing project: providing services to taxonomists for standard genome sequencing and annotation.</title>
        <authorList>
            <consortium name="The Broad Institute Genomics Platform"/>
            <consortium name="The Broad Institute Genome Sequencing Center for Infectious Disease"/>
            <person name="Wu L."/>
            <person name="Ma J."/>
        </authorList>
    </citation>
    <scope>NUCLEOTIDE SEQUENCE [LARGE SCALE GENOMIC DNA]</scope>
    <source>
        <strain evidence="3">CGMCC 4.7330</strain>
    </source>
</reference>
<evidence type="ECO:0000259" key="1">
    <source>
        <dbReference type="Pfam" id="PF00668"/>
    </source>
</evidence>
<dbReference type="RefSeq" id="WP_378610743.1">
    <property type="nucleotide sequence ID" value="NZ_JBHSAX010000003.1"/>
</dbReference>
<dbReference type="Gene3D" id="3.30.559.30">
    <property type="entry name" value="Nonribosomal peptide synthetase, condensation domain"/>
    <property type="match status" value="1"/>
</dbReference>
<dbReference type="EMBL" id="JBHSAX010000003">
    <property type="protein sequence ID" value="MFC3960979.1"/>
    <property type="molecule type" value="Genomic_DNA"/>
</dbReference>
<dbReference type="PANTHER" id="PTHR45527:SF1">
    <property type="entry name" value="FATTY ACID SYNTHASE"/>
    <property type="match status" value="1"/>
</dbReference>
<dbReference type="SUPFAM" id="SSF52777">
    <property type="entry name" value="CoA-dependent acyltransferases"/>
    <property type="match status" value="2"/>
</dbReference>
<protein>
    <submittedName>
        <fullName evidence="2">Condensation domain-containing protein</fullName>
    </submittedName>
</protein>
<evidence type="ECO:0000313" key="2">
    <source>
        <dbReference type="EMBL" id="MFC3960979.1"/>
    </source>
</evidence>
<evidence type="ECO:0000313" key="3">
    <source>
        <dbReference type="Proteomes" id="UP001595696"/>
    </source>
</evidence>
<sequence length="472" mass="52074">MEFTELADYPLPAGTLTEWVPAVPGDPWRPDNRPLSWIHEEHCARRQADSGPGSWLGTIFEIPDRYDEQALRETLRRWIARHETFRTTVRPGTEGAPRWNRFGVRADEVDVAPRHVGALRTGTRVYQHITDFFEARLAPTRWPHCLLATVTDPVPARPGGGFLLVFGADHSVMDAYSMMLAISEIQRLYREVRTGEPAALPEVGSCVDYGGIERGYGDELTPAHPAVRGWQQFLRRCGDRFPGFPLDIVSPRRPTPGRHQSGLSAWSLTAEKAAAFEQRCRAAGHSVQTGVLATVAAAMRTLAGTDTLDFAMPMHTRHQPGDVHAMGWYVGLAPVRIESGGADGFDAVLDRAATAVRTARPLARYPYPRVAHLLGNPSVPRFVVSYLDVRAVPDAAEWRRWAVRPLRSGETSDDEVYFWIARSPDGLAISARFPSNEVAAANVHRFINTVSQLLGTVATTGELPVSAMAVHG</sequence>
<accession>A0ABV8DMU9</accession>
<gene>
    <name evidence="2" type="ORF">ACFO0B_03140</name>
</gene>
<dbReference type="InterPro" id="IPR001242">
    <property type="entry name" value="Condensation_dom"/>
</dbReference>
<dbReference type="PANTHER" id="PTHR45527">
    <property type="entry name" value="NONRIBOSOMAL PEPTIDE SYNTHETASE"/>
    <property type="match status" value="1"/>
</dbReference>
<proteinExistence type="predicted"/>